<dbReference type="InterPro" id="IPR034035">
    <property type="entry name" value="Astacin-like_dom"/>
</dbReference>
<evidence type="ECO:0000313" key="8">
    <source>
        <dbReference type="EMBL" id="AEE50807.1"/>
    </source>
</evidence>
<evidence type="ECO:0000256" key="4">
    <source>
        <dbReference type="ARBA" id="ARBA00022833"/>
    </source>
</evidence>
<dbReference type="InterPro" id="IPR001506">
    <property type="entry name" value="Peptidase_M12A"/>
</dbReference>
<dbReference type="OrthoDB" id="3669864at2"/>
<proteinExistence type="predicted"/>
<gene>
    <name evidence="8" type="ordered locus">Halhy_2943</name>
</gene>
<keyword evidence="2 6" id="KW-0479">Metal-binding</keyword>
<reference evidence="8 9" key="1">
    <citation type="journal article" date="2011" name="Stand. Genomic Sci.">
        <title>Complete genome sequence of Haliscomenobacter hydrossis type strain (O).</title>
        <authorList>
            <consortium name="US DOE Joint Genome Institute (JGI-PGF)"/>
            <person name="Daligault H."/>
            <person name="Lapidus A."/>
            <person name="Zeytun A."/>
            <person name="Nolan M."/>
            <person name="Lucas S."/>
            <person name="Del Rio T.G."/>
            <person name="Tice H."/>
            <person name="Cheng J.F."/>
            <person name="Tapia R."/>
            <person name="Han C."/>
            <person name="Goodwin L."/>
            <person name="Pitluck S."/>
            <person name="Liolios K."/>
            <person name="Pagani I."/>
            <person name="Ivanova N."/>
            <person name="Huntemann M."/>
            <person name="Mavromatis K."/>
            <person name="Mikhailova N."/>
            <person name="Pati A."/>
            <person name="Chen A."/>
            <person name="Palaniappan K."/>
            <person name="Land M."/>
            <person name="Hauser L."/>
            <person name="Brambilla E.M."/>
            <person name="Rohde M."/>
            <person name="Verbarg S."/>
            <person name="Goker M."/>
            <person name="Bristow J."/>
            <person name="Eisen J.A."/>
            <person name="Markowitz V."/>
            <person name="Hugenholtz P."/>
            <person name="Kyrpides N.C."/>
            <person name="Klenk H.P."/>
            <person name="Woyke T."/>
        </authorList>
    </citation>
    <scope>NUCLEOTIDE SEQUENCE [LARGE SCALE GENOMIC DNA]</scope>
    <source>
        <strain evidence="9">ATCC 27775 / DSM 1100 / LMG 10767 / O</strain>
    </source>
</reference>
<dbReference type="eggNOG" id="COG3170">
    <property type="taxonomic scope" value="Bacteria"/>
</dbReference>
<dbReference type="AlphaFoldDB" id="F4L5E3"/>
<dbReference type="PRINTS" id="PR00480">
    <property type="entry name" value="ASTACIN"/>
</dbReference>
<accession>F4L5E3</accession>
<evidence type="ECO:0000256" key="3">
    <source>
        <dbReference type="ARBA" id="ARBA00022801"/>
    </source>
</evidence>
<evidence type="ECO:0000313" key="9">
    <source>
        <dbReference type="Proteomes" id="UP000008461"/>
    </source>
</evidence>
<dbReference type="GO" id="GO:0004222">
    <property type="term" value="F:metalloendopeptidase activity"/>
    <property type="evidence" value="ECO:0007669"/>
    <property type="project" value="UniProtKB-UniRule"/>
</dbReference>
<dbReference type="Pfam" id="PF01400">
    <property type="entry name" value="Astacin"/>
    <property type="match status" value="1"/>
</dbReference>
<feature type="binding site" evidence="6">
    <location>
        <position position="199"/>
    </location>
    <ligand>
        <name>Zn(2+)</name>
        <dbReference type="ChEBI" id="CHEBI:29105"/>
        <note>catalytic</note>
    </ligand>
</feature>
<dbReference type="PROSITE" id="PS51864">
    <property type="entry name" value="ASTACIN"/>
    <property type="match status" value="1"/>
</dbReference>
<dbReference type="PANTHER" id="PTHR10127">
    <property type="entry name" value="DISCOIDIN, CUB, EGF, LAMININ , AND ZINC METALLOPROTEASE DOMAIN CONTAINING"/>
    <property type="match status" value="1"/>
</dbReference>
<sequence length="451" mass="48973">MKTPLAGLWSLAQTLLTQKPMLKNLPAFSAYLTMFALVCSSLQLTAQETYAPNLQATQRQLSIKLPFARVAQNLNVEVINNLVIVEGDIILGPLVSFEGDNAVAIDGAQYRWPGSVIPYTITPGHPQMAAIQWAINHVNSNTNICLVPRTNQADFVRFISGSGCASYVGRQGGMQDIVIGSCSQGSIAHEICHAAGLWHEHSRADRDNFITVNWANITAGKEHNFNKHVADGTDIGTYDYGSIMHYGTHGFSKNGQPTISIRKPPGTNATTIGQRNAMSPKDKAAINNLYAPGPCKSTDCGTEDCLTFNPGGLMVKQNGNIWQVISGNSAMFAAPNKTEADRIVQLLKHLGFTRNCYVGRPGPSFQYSLVNAAASNAPMLAGEDCISFNPANLKIQTISGRIKITDGNSILFDFGTSMAEAQLALCLIKKYKFTKTCYVGRPDPSFQYMRK</sequence>
<name>F4L5E3_HALH1</name>
<evidence type="ECO:0000259" key="7">
    <source>
        <dbReference type="PROSITE" id="PS51864"/>
    </source>
</evidence>
<dbReference type="InterPro" id="IPR024079">
    <property type="entry name" value="MetalloPept_cat_dom_sf"/>
</dbReference>
<keyword evidence="3 6" id="KW-0378">Hydrolase</keyword>
<evidence type="ECO:0000256" key="2">
    <source>
        <dbReference type="ARBA" id="ARBA00022723"/>
    </source>
</evidence>
<organism evidence="8 9">
    <name type="scientific">Haliscomenobacter hydrossis (strain ATCC 27775 / DSM 1100 / LMG 10767 / O)</name>
    <dbReference type="NCBI Taxonomy" id="760192"/>
    <lineage>
        <taxon>Bacteria</taxon>
        <taxon>Pseudomonadati</taxon>
        <taxon>Bacteroidota</taxon>
        <taxon>Saprospiria</taxon>
        <taxon>Saprospirales</taxon>
        <taxon>Haliscomenobacteraceae</taxon>
        <taxon>Haliscomenobacter</taxon>
    </lineage>
</organism>
<comment type="caution">
    <text evidence="6">Lacks conserved residue(s) required for the propagation of feature annotation.</text>
</comment>
<feature type="active site" evidence="6">
    <location>
        <position position="190"/>
    </location>
</feature>
<dbReference type="SUPFAM" id="SSF55486">
    <property type="entry name" value="Metalloproteases ('zincins'), catalytic domain"/>
    <property type="match status" value="1"/>
</dbReference>
<reference key="2">
    <citation type="submission" date="2011-04" db="EMBL/GenBank/DDBJ databases">
        <title>Complete sequence of chromosome of Haliscomenobacter hydrossis DSM 1100.</title>
        <authorList>
            <consortium name="US DOE Joint Genome Institute (JGI-PGF)"/>
            <person name="Lucas S."/>
            <person name="Han J."/>
            <person name="Lapidus A."/>
            <person name="Bruce D."/>
            <person name="Goodwin L."/>
            <person name="Pitluck S."/>
            <person name="Peters L."/>
            <person name="Kyrpides N."/>
            <person name="Mavromatis K."/>
            <person name="Ivanova N."/>
            <person name="Ovchinnikova G."/>
            <person name="Pagani I."/>
            <person name="Daligault H."/>
            <person name="Detter J.C."/>
            <person name="Han C."/>
            <person name="Land M."/>
            <person name="Hauser L."/>
            <person name="Markowitz V."/>
            <person name="Cheng J.-F."/>
            <person name="Hugenholtz P."/>
            <person name="Woyke T."/>
            <person name="Wu D."/>
            <person name="Verbarg S."/>
            <person name="Frueling A."/>
            <person name="Brambilla E."/>
            <person name="Klenk H.-P."/>
            <person name="Eisen J.A."/>
        </authorList>
    </citation>
    <scope>NUCLEOTIDE SEQUENCE</scope>
    <source>
        <strain>DSM 1100</strain>
    </source>
</reference>
<dbReference type="KEGG" id="hhy:Halhy_2943"/>
<feature type="binding site" evidence="6">
    <location>
        <position position="189"/>
    </location>
    <ligand>
        <name>Zn(2+)</name>
        <dbReference type="ChEBI" id="CHEBI:29105"/>
        <note>catalytic</note>
    </ligand>
</feature>
<keyword evidence="5 6" id="KW-0482">Metalloprotease</keyword>
<comment type="cofactor">
    <cofactor evidence="6">
        <name>Zn(2+)</name>
        <dbReference type="ChEBI" id="CHEBI:29105"/>
    </cofactor>
    <text evidence="6">Binds 1 zinc ion per subunit.</text>
</comment>
<evidence type="ECO:0000256" key="5">
    <source>
        <dbReference type="ARBA" id="ARBA00023049"/>
    </source>
</evidence>
<evidence type="ECO:0000256" key="1">
    <source>
        <dbReference type="ARBA" id="ARBA00022670"/>
    </source>
</evidence>
<dbReference type="GO" id="GO:0006508">
    <property type="term" value="P:proteolysis"/>
    <property type="evidence" value="ECO:0007669"/>
    <property type="project" value="UniProtKB-KW"/>
</dbReference>
<dbReference type="CDD" id="cd04280">
    <property type="entry name" value="ZnMc_astacin_like"/>
    <property type="match status" value="1"/>
</dbReference>
<keyword evidence="4 6" id="KW-0862">Zinc</keyword>
<dbReference type="PANTHER" id="PTHR10127:SF780">
    <property type="entry name" value="METALLOENDOPEPTIDASE"/>
    <property type="match status" value="1"/>
</dbReference>
<dbReference type="RefSeq" id="WP_013765350.1">
    <property type="nucleotide sequence ID" value="NC_015510.1"/>
</dbReference>
<keyword evidence="1 6" id="KW-0645">Protease</keyword>
<keyword evidence="9" id="KW-1185">Reference proteome</keyword>
<dbReference type="SMART" id="SM00235">
    <property type="entry name" value="ZnMc"/>
    <property type="match status" value="1"/>
</dbReference>
<protein>
    <submittedName>
        <fullName evidence="8">Peptidase M12A, astacin</fullName>
        <ecNumber evidence="8">3.4.24.21</ecNumber>
    </submittedName>
</protein>
<dbReference type="STRING" id="760192.Halhy_2943"/>
<dbReference type="GO" id="GO:0008270">
    <property type="term" value="F:zinc ion binding"/>
    <property type="evidence" value="ECO:0007669"/>
    <property type="project" value="UniProtKB-UniRule"/>
</dbReference>
<dbReference type="Gene3D" id="3.40.390.10">
    <property type="entry name" value="Collagenase (Catalytic Domain)"/>
    <property type="match status" value="1"/>
</dbReference>
<feature type="domain" description="Peptidase M12A" evidence="7">
    <location>
        <begin position="103"/>
        <end position="296"/>
    </location>
</feature>
<dbReference type="EMBL" id="CP002691">
    <property type="protein sequence ID" value="AEE50807.1"/>
    <property type="molecule type" value="Genomic_DNA"/>
</dbReference>
<dbReference type="InterPro" id="IPR006026">
    <property type="entry name" value="Peptidase_Metallo"/>
</dbReference>
<evidence type="ECO:0000256" key="6">
    <source>
        <dbReference type="PROSITE-ProRule" id="PRU01211"/>
    </source>
</evidence>
<dbReference type="eggNOG" id="COG1572">
    <property type="taxonomic scope" value="Bacteria"/>
</dbReference>
<dbReference type="EC" id="3.4.24.21" evidence="8"/>
<feature type="binding site" evidence="6">
    <location>
        <position position="193"/>
    </location>
    <ligand>
        <name>Zn(2+)</name>
        <dbReference type="ChEBI" id="CHEBI:29105"/>
        <note>catalytic</note>
    </ligand>
</feature>
<dbReference type="HOGENOM" id="CLU_606591_0_0_10"/>
<dbReference type="Proteomes" id="UP000008461">
    <property type="component" value="Chromosome"/>
</dbReference>